<dbReference type="AlphaFoldDB" id="A0AAN8ZSY5"/>
<sequence length="89" mass="10081">TLVLSCFRLCCVSRSESHFSRIEEDSSDGGTSPTILYTDVITTYHRPLPTYSSSSLGPSANYHLIQCSTDIHPPHYYRDDDRPPPYNEI</sequence>
<gene>
    <name evidence="1" type="ORF">SK128_016123</name>
</gene>
<evidence type="ECO:0000313" key="2">
    <source>
        <dbReference type="Proteomes" id="UP001381693"/>
    </source>
</evidence>
<feature type="non-terminal residue" evidence="1">
    <location>
        <position position="1"/>
    </location>
</feature>
<proteinExistence type="predicted"/>
<protein>
    <submittedName>
        <fullName evidence="1">Uncharacterized protein</fullName>
    </submittedName>
</protein>
<dbReference type="EMBL" id="JAXCGZ010023207">
    <property type="protein sequence ID" value="KAK7015516.1"/>
    <property type="molecule type" value="Genomic_DNA"/>
</dbReference>
<reference evidence="1 2" key="1">
    <citation type="submission" date="2023-11" db="EMBL/GenBank/DDBJ databases">
        <title>Halocaridina rubra genome assembly.</title>
        <authorList>
            <person name="Smith C."/>
        </authorList>
    </citation>
    <scope>NUCLEOTIDE SEQUENCE [LARGE SCALE GENOMIC DNA]</scope>
    <source>
        <strain evidence="1">EP-1</strain>
        <tissue evidence="1">Whole</tissue>
    </source>
</reference>
<evidence type="ECO:0000313" key="1">
    <source>
        <dbReference type="EMBL" id="KAK7015516.1"/>
    </source>
</evidence>
<dbReference type="Proteomes" id="UP001381693">
    <property type="component" value="Unassembled WGS sequence"/>
</dbReference>
<keyword evidence="2" id="KW-1185">Reference proteome</keyword>
<accession>A0AAN8ZSY5</accession>
<comment type="caution">
    <text evidence="1">The sequence shown here is derived from an EMBL/GenBank/DDBJ whole genome shotgun (WGS) entry which is preliminary data.</text>
</comment>
<name>A0AAN8ZSY5_HALRR</name>
<organism evidence="1 2">
    <name type="scientific">Halocaridina rubra</name>
    <name type="common">Hawaiian red shrimp</name>
    <dbReference type="NCBI Taxonomy" id="373956"/>
    <lineage>
        <taxon>Eukaryota</taxon>
        <taxon>Metazoa</taxon>
        <taxon>Ecdysozoa</taxon>
        <taxon>Arthropoda</taxon>
        <taxon>Crustacea</taxon>
        <taxon>Multicrustacea</taxon>
        <taxon>Malacostraca</taxon>
        <taxon>Eumalacostraca</taxon>
        <taxon>Eucarida</taxon>
        <taxon>Decapoda</taxon>
        <taxon>Pleocyemata</taxon>
        <taxon>Caridea</taxon>
        <taxon>Atyoidea</taxon>
        <taxon>Atyidae</taxon>
        <taxon>Halocaridina</taxon>
    </lineage>
</organism>